<dbReference type="NCBIfam" id="TIGR00753">
    <property type="entry name" value="undec_PP_bacA"/>
    <property type="match status" value="1"/>
</dbReference>
<evidence type="ECO:0000313" key="16">
    <source>
        <dbReference type="Proteomes" id="UP000305674"/>
    </source>
</evidence>
<keyword evidence="7 14" id="KW-0378">Hydrolase</keyword>
<organism evidence="15 16">
    <name type="scientific">Ferrimonas sediminicola</name>
    <dbReference type="NCBI Taxonomy" id="2569538"/>
    <lineage>
        <taxon>Bacteria</taxon>
        <taxon>Pseudomonadati</taxon>
        <taxon>Pseudomonadota</taxon>
        <taxon>Gammaproteobacteria</taxon>
        <taxon>Alteromonadales</taxon>
        <taxon>Ferrimonadaceae</taxon>
        <taxon>Ferrimonas</taxon>
    </lineage>
</organism>
<evidence type="ECO:0000256" key="4">
    <source>
        <dbReference type="ARBA" id="ARBA00021581"/>
    </source>
</evidence>
<evidence type="ECO:0000256" key="13">
    <source>
        <dbReference type="ARBA" id="ARBA00047594"/>
    </source>
</evidence>
<feature type="transmembrane region" description="Helical" evidence="14">
    <location>
        <begin position="244"/>
        <end position="263"/>
    </location>
</feature>
<dbReference type="HAMAP" id="MF_01006">
    <property type="entry name" value="Undec_diphosphatase"/>
    <property type="match status" value="1"/>
</dbReference>
<comment type="catalytic activity">
    <reaction evidence="13 14">
        <text>di-trans,octa-cis-undecaprenyl diphosphate + H2O = di-trans,octa-cis-undecaprenyl phosphate + phosphate + H(+)</text>
        <dbReference type="Rhea" id="RHEA:28094"/>
        <dbReference type="ChEBI" id="CHEBI:15377"/>
        <dbReference type="ChEBI" id="CHEBI:15378"/>
        <dbReference type="ChEBI" id="CHEBI:43474"/>
        <dbReference type="ChEBI" id="CHEBI:58405"/>
        <dbReference type="ChEBI" id="CHEBI:60392"/>
        <dbReference type="EC" id="3.6.1.27"/>
    </reaction>
</comment>
<keyword evidence="10 14" id="KW-0046">Antibiotic resistance</keyword>
<keyword evidence="14" id="KW-0133">Cell shape</keyword>
<evidence type="ECO:0000256" key="10">
    <source>
        <dbReference type="ARBA" id="ARBA00023251"/>
    </source>
</evidence>
<keyword evidence="6 14" id="KW-0812">Transmembrane</keyword>
<evidence type="ECO:0000313" key="15">
    <source>
        <dbReference type="EMBL" id="TKB51432.1"/>
    </source>
</evidence>
<sequence length="264" mass="28358">MDLIQAFWLALIQGITEFLPISSSAHLILPSQLLGWPDQGLAFDAIVNLGTLAAVVIYFRQDVVSLLSAWLRSLTGRHCQQSRLAWLIILGTIPVGLTGLLFNDLIGTHLRSTLVVASATLIFGLLLWWADAKPSEKRGIEDLTWQLVLFIGLAQALALIPGTSRSGVTITAALLVGLSRVAAARFSFLLAIPVGALAGGYEALGLIGNPDPVNWAPLGVALVATFASAYLCIHYFLKMISSMGMLPFVIYRLALAAVLFAFFL</sequence>
<protein>
    <recommendedName>
        <fullName evidence="4 14">Undecaprenyl-diphosphatase</fullName>
        <ecNumber evidence="3 14">3.6.1.27</ecNumber>
    </recommendedName>
    <alternativeName>
        <fullName evidence="12 14">Bacitracin resistance protein</fullName>
    </alternativeName>
    <alternativeName>
        <fullName evidence="11 14">Undecaprenyl pyrophosphate phosphatase</fullName>
    </alternativeName>
</protein>
<evidence type="ECO:0000256" key="1">
    <source>
        <dbReference type="ARBA" id="ARBA00004651"/>
    </source>
</evidence>
<evidence type="ECO:0000256" key="8">
    <source>
        <dbReference type="ARBA" id="ARBA00022989"/>
    </source>
</evidence>
<dbReference type="EC" id="3.6.1.27" evidence="3 14"/>
<comment type="miscellaneous">
    <text evidence="14">Bacitracin is thought to be involved in the inhibition of peptidoglycan synthesis by sequestering undecaprenyl diphosphate, thereby reducing the pool of lipid carrier available.</text>
</comment>
<dbReference type="Proteomes" id="UP000305674">
    <property type="component" value="Unassembled WGS sequence"/>
</dbReference>
<comment type="subcellular location">
    <subcellularLocation>
        <location evidence="1 14">Cell membrane</location>
        <topology evidence="1 14">Multi-pass membrane protein</topology>
    </subcellularLocation>
</comment>
<keyword evidence="9 14" id="KW-0472">Membrane</keyword>
<keyword evidence="14" id="KW-0961">Cell wall biogenesis/degradation</keyword>
<evidence type="ECO:0000256" key="9">
    <source>
        <dbReference type="ARBA" id="ARBA00023136"/>
    </source>
</evidence>
<comment type="similarity">
    <text evidence="2 14">Belongs to the UppP family.</text>
</comment>
<comment type="function">
    <text evidence="14">Catalyzes the dephosphorylation of undecaprenyl diphosphate (UPP). Confers resistance to bacitracin.</text>
</comment>
<dbReference type="GO" id="GO:0046677">
    <property type="term" value="P:response to antibiotic"/>
    <property type="evidence" value="ECO:0007669"/>
    <property type="project" value="UniProtKB-UniRule"/>
</dbReference>
<dbReference type="GO" id="GO:0071555">
    <property type="term" value="P:cell wall organization"/>
    <property type="evidence" value="ECO:0007669"/>
    <property type="project" value="UniProtKB-KW"/>
</dbReference>
<dbReference type="AlphaFoldDB" id="A0A4U1BJQ9"/>
<gene>
    <name evidence="14" type="primary">uppP</name>
    <name evidence="15" type="ORF">FCL40_02435</name>
</gene>
<evidence type="ECO:0000256" key="11">
    <source>
        <dbReference type="ARBA" id="ARBA00032707"/>
    </source>
</evidence>
<evidence type="ECO:0000256" key="5">
    <source>
        <dbReference type="ARBA" id="ARBA00022475"/>
    </source>
</evidence>
<proteinExistence type="inferred from homology"/>
<evidence type="ECO:0000256" key="3">
    <source>
        <dbReference type="ARBA" id="ARBA00012374"/>
    </source>
</evidence>
<keyword evidence="5 14" id="KW-1003">Cell membrane</keyword>
<dbReference type="PANTHER" id="PTHR30622:SF4">
    <property type="entry name" value="UNDECAPRENYL-DIPHOSPHATASE"/>
    <property type="match status" value="1"/>
</dbReference>
<feature type="transmembrane region" description="Helical" evidence="14">
    <location>
        <begin position="6"/>
        <end position="29"/>
    </location>
</feature>
<dbReference type="GO" id="GO:0050380">
    <property type="term" value="F:undecaprenyl-diphosphatase activity"/>
    <property type="evidence" value="ECO:0007669"/>
    <property type="project" value="UniProtKB-UniRule"/>
</dbReference>
<keyword evidence="16" id="KW-1185">Reference proteome</keyword>
<evidence type="ECO:0000256" key="12">
    <source>
        <dbReference type="ARBA" id="ARBA00032932"/>
    </source>
</evidence>
<dbReference type="RefSeq" id="WP_136850985.1">
    <property type="nucleotide sequence ID" value="NZ_SWCI01000001.1"/>
</dbReference>
<evidence type="ECO:0000256" key="7">
    <source>
        <dbReference type="ARBA" id="ARBA00022801"/>
    </source>
</evidence>
<dbReference type="GO" id="GO:0009252">
    <property type="term" value="P:peptidoglycan biosynthetic process"/>
    <property type="evidence" value="ECO:0007669"/>
    <property type="project" value="UniProtKB-KW"/>
</dbReference>
<comment type="caution">
    <text evidence="15">The sequence shown here is derived from an EMBL/GenBank/DDBJ whole genome shotgun (WGS) entry which is preliminary data.</text>
</comment>
<dbReference type="Pfam" id="PF02673">
    <property type="entry name" value="BacA"/>
    <property type="match status" value="1"/>
</dbReference>
<accession>A0A4U1BJQ9</accession>
<dbReference type="NCBIfam" id="NF001393">
    <property type="entry name" value="PRK00281.2-4"/>
    <property type="match status" value="1"/>
</dbReference>
<name>A0A4U1BJQ9_9GAMM</name>
<dbReference type="GO" id="GO:0008360">
    <property type="term" value="P:regulation of cell shape"/>
    <property type="evidence" value="ECO:0007669"/>
    <property type="project" value="UniProtKB-KW"/>
</dbReference>
<feature type="transmembrane region" description="Helical" evidence="14">
    <location>
        <begin position="215"/>
        <end position="237"/>
    </location>
</feature>
<reference evidence="15 16" key="1">
    <citation type="submission" date="2019-04" db="EMBL/GenBank/DDBJ databases">
        <authorList>
            <person name="Hwang J.C."/>
        </authorList>
    </citation>
    <scope>NUCLEOTIDE SEQUENCE [LARGE SCALE GENOMIC DNA]</scope>
    <source>
        <strain evidence="15 16">IMCC35001</strain>
    </source>
</reference>
<dbReference type="GO" id="GO:0005886">
    <property type="term" value="C:plasma membrane"/>
    <property type="evidence" value="ECO:0007669"/>
    <property type="project" value="UniProtKB-SubCell"/>
</dbReference>
<dbReference type="PANTHER" id="PTHR30622">
    <property type="entry name" value="UNDECAPRENYL-DIPHOSPHATASE"/>
    <property type="match status" value="1"/>
</dbReference>
<evidence type="ECO:0000256" key="2">
    <source>
        <dbReference type="ARBA" id="ARBA00010621"/>
    </source>
</evidence>
<evidence type="ECO:0000256" key="14">
    <source>
        <dbReference type="HAMAP-Rule" id="MF_01006"/>
    </source>
</evidence>
<keyword evidence="8 14" id="KW-1133">Transmembrane helix</keyword>
<dbReference type="OrthoDB" id="9808289at2"/>
<feature type="transmembrane region" description="Helical" evidence="14">
    <location>
        <begin position="114"/>
        <end position="131"/>
    </location>
</feature>
<feature type="transmembrane region" description="Helical" evidence="14">
    <location>
        <begin position="84"/>
        <end position="102"/>
    </location>
</feature>
<dbReference type="EMBL" id="SWCI01000001">
    <property type="protein sequence ID" value="TKB51432.1"/>
    <property type="molecule type" value="Genomic_DNA"/>
</dbReference>
<evidence type="ECO:0000256" key="6">
    <source>
        <dbReference type="ARBA" id="ARBA00022692"/>
    </source>
</evidence>
<keyword evidence="14" id="KW-0573">Peptidoglycan synthesis</keyword>
<dbReference type="InterPro" id="IPR003824">
    <property type="entry name" value="UppP"/>
</dbReference>